<dbReference type="InterPro" id="IPR048950">
    <property type="entry name" value="Ppx_GppA_C"/>
</dbReference>
<dbReference type="PANTHER" id="PTHR30005">
    <property type="entry name" value="EXOPOLYPHOSPHATASE"/>
    <property type="match status" value="1"/>
</dbReference>
<comment type="similarity">
    <text evidence="1">Belongs to the GppA/Ppx family.</text>
</comment>
<dbReference type="Gene3D" id="1.10.3210.10">
    <property type="entry name" value="Hypothetical protein af1432"/>
    <property type="match status" value="1"/>
</dbReference>
<dbReference type="Pfam" id="PF21447">
    <property type="entry name" value="Ppx-GppA_III"/>
    <property type="match status" value="1"/>
</dbReference>
<reference evidence="4" key="1">
    <citation type="submission" date="2020-10" db="EMBL/GenBank/DDBJ databases">
        <authorList>
            <person name="Gilroy R."/>
        </authorList>
    </citation>
    <scope>NUCLEOTIDE SEQUENCE</scope>
    <source>
        <strain evidence="4">ChiBcec7-5410</strain>
    </source>
</reference>
<dbReference type="Proteomes" id="UP000824160">
    <property type="component" value="Unassembled WGS sequence"/>
</dbReference>
<evidence type="ECO:0000313" key="4">
    <source>
        <dbReference type="EMBL" id="HIT95451.1"/>
    </source>
</evidence>
<proteinExistence type="inferred from homology"/>
<dbReference type="Gene3D" id="3.30.420.150">
    <property type="entry name" value="Exopolyphosphatase. Domain 2"/>
    <property type="match status" value="1"/>
</dbReference>
<dbReference type="SUPFAM" id="SSF53067">
    <property type="entry name" value="Actin-like ATPase domain"/>
    <property type="match status" value="1"/>
</dbReference>
<evidence type="ECO:0000313" key="5">
    <source>
        <dbReference type="Proteomes" id="UP000824160"/>
    </source>
</evidence>
<dbReference type="PANTHER" id="PTHR30005:SF0">
    <property type="entry name" value="RETROGRADE REGULATION PROTEIN 2"/>
    <property type="match status" value="1"/>
</dbReference>
<dbReference type="Gene3D" id="3.30.420.40">
    <property type="match status" value="1"/>
</dbReference>
<organism evidence="4 5">
    <name type="scientific">Candidatus Faecivivens stercoripullorum</name>
    <dbReference type="NCBI Taxonomy" id="2840805"/>
    <lineage>
        <taxon>Bacteria</taxon>
        <taxon>Bacillati</taxon>
        <taxon>Bacillota</taxon>
        <taxon>Clostridia</taxon>
        <taxon>Eubacteriales</taxon>
        <taxon>Oscillospiraceae</taxon>
        <taxon>Oscillospiraceae incertae sedis</taxon>
        <taxon>Candidatus Faecivivens</taxon>
    </lineage>
</organism>
<dbReference type="GO" id="GO:0016462">
    <property type="term" value="F:pyrophosphatase activity"/>
    <property type="evidence" value="ECO:0007669"/>
    <property type="project" value="TreeGrafter"/>
</dbReference>
<evidence type="ECO:0000256" key="1">
    <source>
        <dbReference type="ARBA" id="ARBA00007125"/>
    </source>
</evidence>
<dbReference type="InterPro" id="IPR003695">
    <property type="entry name" value="Ppx_GppA_N"/>
</dbReference>
<dbReference type="InterPro" id="IPR050273">
    <property type="entry name" value="GppA/Ppx_hydrolase"/>
</dbReference>
<sequence>MPKKKGGRICAVIEIGSDMVTMQIAQNRHGSIDILDRLECFFDLEKETATTGRIGQASVQELCRILNGYRQEMEAFDVEQYRLFSTDFLRSAENFIFFESQLMERTGLKLEIISDEEEKALLYWQMQKAMASFDRDKGDKYLYSVIGNESLGLALQTVKRQRLRQNLPITVFDVLQMREELAGDTELVSPVMNEFLEDGLDGLDSYGFRKSVKTLVFADPELEAIARMCGVEIQDKRCMIPAEKLMQLGQQLMEMMPENAGKVYGLSIKQERAVYASALIYYKLTELTGVSVVIGVYGSLMGCLLEQMLLKPERKEYDQYMQENALGCARTLAKRYGCAMEHAEKVCDFAEKLYQKTRKLHSQADDLIYLKLACLLHNCGYFSDIEFHAHCSASLIETFNIPGMTLEQRKVIAQIQQGEGSEEDLRIQQLRAYFQLADALDCCKKQKLSDISIRFDGDRLTVSTVYDGNLYLEKKAFAEAAQLFYEVFGILPVLHVKTALLK</sequence>
<name>A0A9D1H8I5_9FIRM</name>
<evidence type="ECO:0000259" key="3">
    <source>
        <dbReference type="Pfam" id="PF21447"/>
    </source>
</evidence>
<feature type="domain" description="Ppx/GppA phosphatase N-terminal" evidence="2">
    <location>
        <begin position="24"/>
        <end position="123"/>
    </location>
</feature>
<dbReference type="Pfam" id="PF02541">
    <property type="entry name" value="Ppx-GppA"/>
    <property type="match status" value="1"/>
</dbReference>
<dbReference type="AlphaFoldDB" id="A0A9D1H8I5"/>
<comment type="caution">
    <text evidence="4">The sequence shown here is derived from an EMBL/GenBank/DDBJ whole genome shotgun (WGS) entry which is preliminary data.</text>
</comment>
<dbReference type="SUPFAM" id="SSF109604">
    <property type="entry name" value="HD-domain/PDEase-like"/>
    <property type="match status" value="1"/>
</dbReference>
<evidence type="ECO:0000259" key="2">
    <source>
        <dbReference type="Pfam" id="PF02541"/>
    </source>
</evidence>
<protein>
    <recommendedName>
        <fullName evidence="6">Exopolyphosphatase</fullName>
    </recommendedName>
</protein>
<reference evidence="4" key="2">
    <citation type="journal article" date="2021" name="PeerJ">
        <title>Extensive microbial diversity within the chicken gut microbiome revealed by metagenomics and culture.</title>
        <authorList>
            <person name="Gilroy R."/>
            <person name="Ravi A."/>
            <person name="Getino M."/>
            <person name="Pursley I."/>
            <person name="Horton D.L."/>
            <person name="Alikhan N.F."/>
            <person name="Baker D."/>
            <person name="Gharbi K."/>
            <person name="Hall N."/>
            <person name="Watson M."/>
            <person name="Adriaenssens E.M."/>
            <person name="Foster-Nyarko E."/>
            <person name="Jarju S."/>
            <person name="Secka A."/>
            <person name="Antonio M."/>
            <person name="Oren A."/>
            <person name="Chaudhuri R.R."/>
            <person name="La Ragione R."/>
            <person name="Hildebrand F."/>
            <person name="Pallen M.J."/>
        </authorList>
    </citation>
    <scope>NUCLEOTIDE SEQUENCE</scope>
    <source>
        <strain evidence="4">ChiBcec7-5410</strain>
    </source>
</reference>
<feature type="domain" description="Ppx/GppA phosphatase C-terminal" evidence="3">
    <location>
        <begin position="330"/>
        <end position="416"/>
    </location>
</feature>
<accession>A0A9D1H8I5</accession>
<dbReference type="InterPro" id="IPR043129">
    <property type="entry name" value="ATPase_NBD"/>
</dbReference>
<evidence type="ECO:0008006" key="6">
    <source>
        <dbReference type="Google" id="ProtNLM"/>
    </source>
</evidence>
<gene>
    <name evidence="4" type="ORF">IAC43_09710</name>
</gene>
<dbReference type="EMBL" id="DVLW01000266">
    <property type="protein sequence ID" value="HIT95451.1"/>
    <property type="molecule type" value="Genomic_DNA"/>
</dbReference>